<dbReference type="GO" id="GO:0008270">
    <property type="term" value="F:zinc ion binding"/>
    <property type="evidence" value="ECO:0007669"/>
    <property type="project" value="UniProtKB-KW"/>
</dbReference>
<organism evidence="8 9">
    <name type="scientific">Vigna radiata var. radiata</name>
    <name type="common">Mung bean</name>
    <name type="synonym">Phaseolus aureus</name>
    <dbReference type="NCBI Taxonomy" id="3916"/>
    <lineage>
        <taxon>Eukaryota</taxon>
        <taxon>Viridiplantae</taxon>
        <taxon>Streptophyta</taxon>
        <taxon>Embryophyta</taxon>
        <taxon>Tracheophyta</taxon>
        <taxon>Spermatophyta</taxon>
        <taxon>Magnoliopsida</taxon>
        <taxon>eudicotyledons</taxon>
        <taxon>Gunneridae</taxon>
        <taxon>Pentapetalae</taxon>
        <taxon>rosids</taxon>
        <taxon>fabids</taxon>
        <taxon>Fabales</taxon>
        <taxon>Fabaceae</taxon>
        <taxon>Papilionoideae</taxon>
        <taxon>50 kb inversion clade</taxon>
        <taxon>NPAAA clade</taxon>
        <taxon>indigoferoid/millettioid clade</taxon>
        <taxon>Phaseoleae</taxon>
        <taxon>Vigna</taxon>
    </lineage>
</organism>
<keyword evidence="2 4" id="KW-0863">Zinc-finger</keyword>
<dbReference type="PANTHER" id="PTHR33248">
    <property type="entry name" value="ZINC ION-BINDING PROTEIN"/>
    <property type="match status" value="1"/>
</dbReference>
<evidence type="ECO:0000259" key="7">
    <source>
        <dbReference type="PROSITE" id="PS51999"/>
    </source>
</evidence>
<feature type="region of interest" description="Disordered" evidence="5">
    <location>
        <begin position="1"/>
        <end position="26"/>
    </location>
</feature>
<keyword evidence="1" id="KW-0479">Metal-binding</keyword>
<keyword evidence="3" id="KW-0862">Zinc</keyword>
<dbReference type="GeneID" id="106766040"/>
<name>A0A1S3UK17_VIGRR</name>
<evidence type="ECO:0000256" key="6">
    <source>
        <dbReference type="SAM" id="Phobius"/>
    </source>
</evidence>
<dbReference type="InterPro" id="IPR010666">
    <property type="entry name" value="Znf_GRF"/>
</dbReference>
<keyword evidence="6" id="KW-0812">Transmembrane</keyword>
<gene>
    <name evidence="9" type="primary">LOC106766040</name>
</gene>
<feature type="compositionally biased region" description="Polar residues" evidence="5">
    <location>
        <begin position="1"/>
        <end position="25"/>
    </location>
</feature>
<evidence type="ECO:0000313" key="8">
    <source>
        <dbReference type="Proteomes" id="UP000087766"/>
    </source>
</evidence>
<proteinExistence type="predicted"/>
<dbReference type="PROSITE" id="PS51999">
    <property type="entry name" value="ZF_GRF"/>
    <property type="match status" value="1"/>
</dbReference>
<evidence type="ECO:0000256" key="2">
    <source>
        <dbReference type="ARBA" id="ARBA00022771"/>
    </source>
</evidence>
<evidence type="ECO:0000256" key="5">
    <source>
        <dbReference type="SAM" id="MobiDB-lite"/>
    </source>
</evidence>
<evidence type="ECO:0000256" key="3">
    <source>
        <dbReference type="ARBA" id="ARBA00022833"/>
    </source>
</evidence>
<keyword evidence="6" id="KW-1133">Transmembrane helix</keyword>
<dbReference type="RefSeq" id="XP_014506289.1">
    <property type="nucleotide sequence ID" value="XM_014650803.2"/>
</dbReference>
<protein>
    <submittedName>
        <fullName evidence="9">Uncharacterized protein LOC106766040</fullName>
    </submittedName>
</protein>
<keyword evidence="6" id="KW-0472">Membrane</keyword>
<sequence length="136" mass="14638">MASSQSGCSCSKTTGKGASHSSQGAVSRGGGITPICYCGDFAVLKVTKTARNAGRQFWACRHYKGAFTSGMSCNFFKWFGEENDDDRDGTNVRQSNKRTTDMESAVKELQRKMKLVVGVGVVVIVLNIIILGLFLG</sequence>
<accession>A0A1S3UK17</accession>
<keyword evidence="8" id="KW-1185">Reference proteome</keyword>
<reference evidence="9" key="2">
    <citation type="submission" date="2025-08" db="UniProtKB">
        <authorList>
            <consortium name="RefSeq"/>
        </authorList>
    </citation>
    <scope>IDENTIFICATION</scope>
    <source>
        <tissue evidence="9">Leaf</tissue>
    </source>
</reference>
<dbReference type="AlphaFoldDB" id="A0A1S3UK17"/>
<dbReference type="Proteomes" id="UP000087766">
    <property type="component" value="Chromosome 7"/>
</dbReference>
<dbReference type="OrthoDB" id="2822301at2759"/>
<feature type="transmembrane region" description="Helical" evidence="6">
    <location>
        <begin position="115"/>
        <end position="135"/>
    </location>
</feature>
<dbReference type="KEGG" id="vra:106766040"/>
<evidence type="ECO:0000256" key="1">
    <source>
        <dbReference type="ARBA" id="ARBA00022723"/>
    </source>
</evidence>
<dbReference type="Pfam" id="PF06839">
    <property type="entry name" value="Zn_ribbon_GRF"/>
    <property type="match status" value="1"/>
</dbReference>
<reference evidence="8" key="1">
    <citation type="journal article" date="2014" name="Nat. Commun.">
        <title>Genome sequence of mungbean and insights into evolution within Vigna species.</title>
        <authorList>
            <person name="Kang Y.J."/>
            <person name="Kim S.K."/>
            <person name="Kim M.Y."/>
            <person name="Lestari P."/>
            <person name="Kim K.H."/>
            <person name="Ha B.K."/>
            <person name="Jun T.H."/>
            <person name="Hwang W.J."/>
            <person name="Lee T."/>
            <person name="Lee J."/>
            <person name="Shim S."/>
            <person name="Yoon M.Y."/>
            <person name="Jang Y.E."/>
            <person name="Han K.S."/>
            <person name="Taeprayoon P."/>
            <person name="Yoon N."/>
            <person name="Somta P."/>
            <person name="Tanya P."/>
            <person name="Kim K.S."/>
            <person name="Gwag J.G."/>
            <person name="Moon J.K."/>
            <person name="Lee Y.H."/>
            <person name="Park B.S."/>
            <person name="Bombarely A."/>
            <person name="Doyle J.J."/>
            <person name="Jackson S.A."/>
            <person name="Schafleitner R."/>
            <person name="Srinives P."/>
            <person name="Varshney R.K."/>
            <person name="Lee S.H."/>
        </authorList>
    </citation>
    <scope>NUCLEOTIDE SEQUENCE [LARGE SCALE GENOMIC DNA]</scope>
    <source>
        <strain evidence="8">cv. VC1973A</strain>
    </source>
</reference>
<evidence type="ECO:0000313" key="9">
    <source>
        <dbReference type="RefSeq" id="XP_014506289.1"/>
    </source>
</evidence>
<feature type="domain" description="GRF-type" evidence="7">
    <location>
        <begin position="36"/>
        <end position="82"/>
    </location>
</feature>
<evidence type="ECO:0000256" key="4">
    <source>
        <dbReference type="PROSITE-ProRule" id="PRU01343"/>
    </source>
</evidence>